<reference evidence="1 2" key="1">
    <citation type="submission" date="2019-10" db="EMBL/GenBank/DDBJ databases">
        <title>Evaluation of single-gene subtyping targets for Pseudomonas.</title>
        <authorList>
            <person name="Reichler S.J."/>
            <person name="Orsi R.H."/>
            <person name="Wiedmann M."/>
            <person name="Martin N.H."/>
            <person name="Murphy S.I."/>
        </authorList>
    </citation>
    <scope>NUCLEOTIDE SEQUENCE [LARGE SCALE GENOMIC DNA]</scope>
    <source>
        <strain evidence="1 2">FSL R10-2107</strain>
    </source>
</reference>
<gene>
    <name evidence="1" type="primary">prfC</name>
    <name evidence="1" type="ORF">GHO30_30630</name>
</gene>
<protein>
    <submittedName>
        <fullName evidence="1">Peptide chain release factor 3</fullName>
    </submittedName>
</protein>
<organism evidence="1 2">
    <name type="scientific">Pseudomonas helleri</name>
    <dbReference type="NCBI Taxonomy" id="1608996"/>
    <lineage>
        <taxon>Bacteria</taxon>
        <taxon>Pseudomonadati</taxon>
        <taxon>Pseudomonadota</taxon>
        <taxon>Gammaproteobacteria</taxon>
        <taxon>Pseudomonadales</taxon>
        <taxon>Pseudomonadaceae</taxon>
        <taxon>Pseudomonas</taxon>
    </lineage>
</organism>
<keyword evidence="2" id="KW-1185">Reference proteome</keyword>
<comment type="caution">
    <text evidence="1">The sequence shown here is derived from an EMBL/GenBank/DDBJ whole genome shotgun (WGS) entry which is preliminary data.</text>
</comment>
<dbReference type="EMBL" id="WIVX01000548">
    <property type="protein sequence ID" value="MQU35637.1"/>
    <property type="molecule type" value="Genomic_DNA"/>
</dbReference>
<dbReference type="Proteomes" id="UP000470186">
    <property type="component" value="Unassembled WGS sequence"/>
</dbReference>
<dbReference type="AlphaFoldDB" id="A0A7X1YF01"/>
<dbReference type="InterPro" id="IPR038467">
    <property type="entry name" value="RF3_dom_3_sf"/>
</dbReference>
<evidence type="ECO:0000313" key="1">
    <source>
        <dbReference type="EMBL" id="MQU35637.1"/>
    </source>
</evidence>
<evidence type="ECO:0000313" key="2">
    <source>
        <dbReference type="Proteomes" id="UP000470186"/>
    </source>
</evidence>
<name>A0A7X1YF01_9PSED</name>
<feature type="non-terminal residue" evidence="1">
    <location>
        <position position="1"/>
    </location>
</feature>
<dbReference type="Gene3D" id="3.30.70.3280">
    <property type="entry name" value="Peptide chain release factor 3, domain III"/>
    <property type="match status" value="1"/>
</dbReference>
<proteinExistence type="predicted"/>
<sequence length="72" mass="8405">VECSYEPITVYSARWIDCDDKKKLEEFKIKAVENLAIDGGGHLTYLAPTRVNLALMEERWPDVKFRATREHH</sequence>
<accession>A0A7X1YF01</accession>